<evidence type="ECO:0000256" key="1">
    <source>
        <dbReference type="SAM" id="Phobius"/>
    </source>
</evidence>
<keyword evidence="1" id="KW-0812">Transmembrane</keyword>
<proteinExistence type="predicted"/>
<protein>
    <submittedName>
        <fullName evidence="2">Uncharacterized protein</fullName>
    </submittedName>
</protein>
<evidence type="ECO:0000313" key="2">
    <source>
        <dbReference type="EMBL" id="VEG28010.1"/>
    </source>
</evidence>
<dbReference type="Proteomes" id="UP000266895">
    <property type="component" value="Chromosome"/>
</dbReference>
<dbReference type="EMBL" id="LR134350">
    <property type="protein sequence ID" value="VEG28010.1"/>
    <property type="molecule type" value="Genomic_DNA"/>
</dbReference>
<keyword evidence="3" id="KW-1185">Reference proteome</keyword>
<organism evidence="2 3">
    <name type="scientific">Actinomyces howellii</name>
    <dbReference type="NCBI Taxonomy" id="52771"/>
    <lineage>
        <taxon>Bacteria</taxon>
        <taxon>Bacillati</taxon>
        <taxon>Actinomycetota</taxon>
        <taxon>Actinomycetes</taxon>
        <taxon>Actinomycetales</taxon>
        <taxon>Actinomycetaceae</taxon>
        <taxon>Actinomyces</taxon>
    </lineage>
</organism>
<reference evidence="2 3" key="1">
    <citation type="submission" date="2018-12" db="EMBL/GenBank/DDBJ databases">
        <authorList>
            <consortium name="Pathogen Informatics"/>
        </authorList>
    </citation>
    <scope>NUCLEOTIDE SEQUENCE [LARGE SCALE GENOMIC DNA]</scope>
    <source>
        <strain evidence="2 3">NCTC11636</strain>
    </source>
</reference>
<feature type="transmembrane region" description="Helical" evidence="1">
    <location>
        <begin position="39"/>
        <end position="61"/>
    </location>
</feature>
<dbReference type="RefSeq" id="WP_161512741.1">
    <property type="nucleotide sequence ID" value="NZ_LR134350.1"/>
</dbReference>
<dbReference type="AlphaFoldDB" id="A0A448HGL9"/>
<feature type="transmembrane region" description="Helical" evidence="1">
    <location>
        <begin position="67"/>
        <end position="88"/>
    </location>
</feature>
<keyword evidence="1" id="KW-1133">Transmembrane helix</keyword>
<gene>
    <name evidence="2" type="ORF">NCTC11636_01295</name>
</gene>
<accession>A0A448HGL9</accession>
<keyword evidence="1" id="KW-0472">Membrane</keyword>
<evidence type="ECO:0000313" key="3">
    <source>
        <dbReference type="Proteomes" id="UP000266895"/>
    </source>
</evidence>
<dbReference type="KEGG" id="ahw:NCTC11636_01295"/>
<sequence>MEKSSTVSRGRHVAPAPDGGHLWLVAGLRGPELWRPARLLALVVTVVAAVVALAVETVLAWRTGHTTGLLLVGAALVAASLVQALTGAEGVAE</sequence>
<name>A0A448HGL9_9ACTO</name>